<name>W7HWL6_9PEZI</name>
<dbReference type="AlphaFoldDB" id="W7HWL6"/>
<protein>
    <submittedName>
        <fullName evidence="3">Uncharacterized protein</fullName>
    </submittedName>
</protein>
<evidence type="ECO:0000256" key="2">
    <source>
        <dbReference type="SAM" id="Phobius"/>
    </source>
</evidence>
<dbReference type="Proteomes" id="UP000024837">
    <property type="component" value="Unassembled WGS sequence"/>
</dbReference>
<feature type="compositionally biased region" description="Low complexity" evidence="1">
    <location>
        <begin position="270"/>
        <end position="286"/>
    </location>
</feature>
<feature type="compositionally biased region" description="Polar residues" evidence="1">
    <location>
        <begin position="254"/>
        <end position="269"/>
    </location>
</feature>
<evidence type="ECO:0000256" key="1">
    <source>
        <dbReference type="SAM" id="MobiDB-lite"/>
    </source>
</evidence>
<feature type="transmembrane region" description="Helical" evidence="2">
    <location>
        <begin position="178"/>
        <end position="204"/>
    </location>
</feature>
<proteinExistence type="predicted"/>
<dbReference type="EMBL" id="KI966443">
    <property type="protein sequence ID" value="EWC44323.1"/>
    <property type="molecule type" value="Genomic_DNA"/>
</dbReference>
<evidence type="ECO:0000313" key="4">
    <source>
        <dbReference type="Proteomes" id="UP000024837"/>
    </source>
</evidence>
<keyword evidence="2" id="KW-1133">Transmembrane helix</keyword>
<reference evidence="3 4" key="1">
    <citation type="submission" date="2013-05" db="EMBL/GenBank/DDBJ databases">
        <title>Drechslerella stenobrocha genome reveals carnivorous origination and mechanical trapping mechanism of predatory fungi.</title>
        <authorList>
            <person name="Liu X."/>
            <person name="Zhang W."/>
            <person name="Liu K."/>
        </authorList>
    </citation>
    <scope>NUCLEOTIDE SEQUENCE [LARGE SCALE GENOMIC DNA]</scope>
    <source>
        <strain evidence="3 4">248</strain>
    </source>
</reference>
<evidence type="ECO:0000313" key="3">
    <source>
        <dbReference type="EMBL" id="EWC44323.1"/>
    </source>
</evidence>
<organism evidence="3 4">
    <name type="scientific">Drechslerella stenobrocha 248</name>
    <dbReference type="NCBI Taxonomy" id="1043628"/>
    <lineage>
        <taxon>Eukaryota</taxon>
        <taxon>Fungi</taxon>
        <taxon>Dikarya</taxon>
        <taxon>Ascomycota</taxon>
        <taxon>Pezizomycotina</taxon>
        <taxon>Orbiliomycetes</taxon>
        <taxon>Orbiliales</taxon>
        <taxon>Orbiliaceae</taxon>
        <taxon>Drechslerella</taxon>
    </lineage>
</organism>
<feature type="region of interest" description="Disordered" evidence="1">
    <location>
        <begin position="254"/>
        <end position="286"/>
    </location>
</feature>
<dbReference type="HOGENOM" id="CLU_973258_0_0_1"/>
<dbReference type="OrthoDB" id="5410214at2759"/>
<accession>W7HWL6</accession>
<gene>
    <name evidence="3" type="ORF">DRE_01149</name>
</gene>
<sequence>MAIEDTWYDYYRGPLSTPSITEQAVIQARGLAATTGPASTPLSPAPSIAFDLQAGSDYALALRNDLRENERARRIREQHGRERRLIALILEILFQIAGFTCVIVFGIWAVKSYNVSAVALKVQTVANYLALRGLCSQDADLTGDGKCAIILAKSVDELMDPNIFSDALDGTGLNLPKLSLGAIVGIVIGGVAGLLFLNIIWAVWRRQRLLMQLNSHLGTDNLANPEAGLSLGAGVAAHSLNGAFAAMQKRKGTSEASFSTQSTAPTAYSGNPLTPNGPGLPSKQRM</sequence>
<keyword evidence="2" id="KW-0812">Transmembrane</keyword>
<keyword evidence="2" id="KW-0472">Membrane</keyword>
<keyword evidence="4" id="KW-1185">Reference proteome</keyword>
<feature type="transmembrane region" description="Helical" evidence="2">
    <location>
        <begin position="85"/>
        <end position="110"/>
    </location>
</feature>